<evidence type="ECO:0000256" key="2">
    <source>
        <dbReference type="SAM" id="SignalP"/>
    </source>
</evidence>
<protein>
    <submittedName>
        <fullName evidence="4">Slit-like 3 protein</fullName>
    </submittedName>
</protein>
<feature type="region of interest" description="Disordered" evidence="1">
    <location>
        <begin position="197"/>
        <end position="226"/>
    </location>
</feature>
<organism evidence="3 4">
    <name type="scientific">Haemonchus contortus</name>
    <name type="common">Barber pole worm</name>
    <dbReference type="NCBI Taxonomy" id="6289"/>
    <lineage>
        <taxon>Eukaryota</taxon>
        <taxon>Metazoa</taxon>
        <taxon>Ecdysozoa</taxon>
        <taxon>Nematoda</taxon>
        <taxon>Chromadorea</taxon>
        <taxon>Rhabditida</taxon>
        <taxon>Rhabditina</taxon>
        <taxon>Rhabditomorpha</taxon>
        <taxon>Strongyloidea</taxon>
        <taxon>Trichostrongylidae</taxon>
        <taxon>Haemonchus</taxon>
    </lineage>
</organism>
<evidence type="ECO:0000313" key="4">
    <source>
        <dbReference type="WBParaSite" id="HCON_00153320-00001"/>
    </source>
</evidence>
<dbReference type="PANTHER" id="PTHR39385">
    <property type="entry name" value="PROTEIN CBG20422"/>
    <property type="match status" value="1"/>
</dbReference>
<feature type="signal peptide" evidence="2">
    <location>
        <begin position="1"/>
        <end position="15"/>
    </location>
</feature>
<evidence type="ECO:0000313" key="3">
    <source>
        <dbReference type="Proteomes" id="UP000025227"/>
    </source>
</evidence>
<proteinExistence type="predicted"/>
<dbReference type="AlphaFoldDB" id="A0A7I4YWB1"/>
<dbReference type="WBParaSite" id="HCON_00153320-00001">
    <property type="protein sequence ID" value="HCON_00153320-00001"/>
    <property type="gene ID" value="HCON_00153320"/>
</dbReference>
<sequence>MHFLLLALLVSSAFGYVFDCLDKCECDTDDEVVHCHNGERTQLALPAGQRLRGFPVIGMTYNNIINLPDEKLLLNKFPDLKVIDVERNPNFNCSSLSQYNDVKIISDCHKNISEIARVPRIFRPTRDCDFSCQAEKHYQALHKYVLHLWSILKHKYDNFNLDDTLRELQEFFKMVANRVNQMGTKIQVTLKEKLADDDADADAPLTTPKPDAELTPMPELQEVNGN</sequence>
<dbReference type="Proteomes" id="UP000025227">
    <property type="component" value="Unplaced"/>
</dbReference>
<feature type="chain" id="PRO_5029550337" evidence="2">
    <location>
        <begin position="16"/>
        <end position="226"/>
    </location>
</feature>
<evidence type="ECO:0000256" key="1">
    <source>
        <dbReference type="SAM" id="MobiDB-lite"/>
    </source>
</evidence>
<dbReference type="PANTHER" id="PTHR39385:SF2">
    <property type="entry name" value="SLIT-LIKE 3 PROTEIN"/>
    <property type="match status" value="1"/>
</dbReference>
<keyword evidence="2" id="KW-0732">Signal</keyword>
<name>A0A7I4YWB1_HAECO</name>
<dbReference type="OMA" id="QGYVFDC"/>
<keyword evidence="3" id="KW-1185">Reference proteome</keyword>
<dbReference type="OrthoDB" id="5834526at2759"/>
<accession>A0A7I4YWB1</accession>
<reference evidence="4" key="1">
    <citation type="submission" date="2020-12" db="UniProtKB">
        <authorList>
            <consortium name="WormBaseParasite"/>
        </authorList>
    </citation>
    <scope>IDENTIFICATION</scope>
    <source>
        <strain evidence="4">MHco3</strain>
    </source>
</reference>